<organism evidence="4 5">
    <name type="scientific">Nocardiopsis eucommiae</name>
    <dbReference type="NCBI Taxonomy" id="2831970"/>
    <lineage>
        <taxon>Bacteria</taxon>
        <taxon>Bacillati</taxon>
        <taxon>Actinomycetota</taxon>
        <taxon>Actinomycetes</taxon>
        <taxon>Streptosporangiales</taxon>
        <taxon>Nocardiopsidaceae</taxon>
        <taxon>Nocardiopsis</taxon>
    </lineage>
</organism>
<dbReference type="Pfam" id="PF16715">
    <property type="entry name" value="CDPS"/>
    <property type="match status" value="1"/>
</dbReference>
<dbReference type="Gene3D" id="3.40.50.11710">
    <property type="entry name" value="Cyclodipeptide synthase"/>
    <property type="match status" value="1"/>
</dbReference>
<dbReference type="Proteomes" id="UP000682416">
    <property type="component" value="Chromosome"/>
</dbReference>
<sequence>MFRASPFTPSCGLLVERGDHALIGISAGNGYFSQQRLAQLLTWTGHRFTAVDLLYADLHLDTMYLASGDDGAHAARRTARALRDVRRRVRRAVEAASDVPARVRVLALSETVDLPGYRSALERVDRRIGEDPRVRRACEEHVRRVVGGGVAAPDARFAAGMSYLRAELPFLLSTPEVLSVPSSVCCYHELLPLLVELGGDTSCLHPGQGHLVLQPR</sequence>
<dbReference type="InterPro" id="IPR038622">
    <property type="entry name" value="CDPS_sf"/>
</dbReference>
<keyword evidence="5" id="KW-1185">Reference proteome</keyword>
<evidence type="ECO:0000256" key="2">
    <source>
        <dbReference type="ARBA" id="ARBA00022679"/>
    </source>
</evidence>
<name>A0A975L8Z2_9ACTN</name>
<dbReference type="KEGG" id="nec:KGD82_26295"/>
<dbReference type="GO" id="GO:0016755">
    <property type="term" value="F:aminoacyltransferase activity"/>
    <property type="evidence" value="ECO:0007669"/>
    <property type="project" value="InterPro"/>
</dbReference>
<proteinExistence type="inferred from homology"/>
<dbReference type="AlphaFoldDB" id="A0A975L8Z2"/>
<gene>
    <name evidence="4" type="ORF">KGD82_26295</name>
</gene>
<evidence type="ECO:0000313" key="4">
    <source>
        <dbReference type="EMBL" id="QVJ01469.1"/>
    </source>
</evidence>
<keyword evidence="2" id="KW-0808">Transferase</keyword>
<reference evidence="4" key="1">
    <citation type="submission" date="2021-05" db="EMBL/GenBank/DDBJ databases">
        <authorList>
            <person name="Kaiqin L."/>
            <person name="Jian G."/>
        </authorList>
    </citation>
    <scope>NUCLEOTIDE SEQUENCE</scope>
    <source>
        <strain evidence="4">HDS5</strain>
    </source>
</reference>
<evidence type="ECO:0000256" key="3">
    <source>
        <dbReference type="ARBA" id="ARBA00030771"/>
    </source>
</evidence>
<dbReference type="EMBL" id="CP074402">
    <property type="protein sequence ID" value="QVJ01469.1"/>
    <property type="molecule type" value="Genomic_DNA"/>
</dbReference>
<evidence type="ECO:0000256" key="1">
    <source>
        <dbReference type="ARBA" id="ARBA00006034"/>
    </source>
</evidence>
<accession>A0A975L8Z2</accession>
<dbReference type="NCBIfam" id="TIGR04539">
    <property type="entry name" value="tRNA_cyclodipep"/>
    <property type="match status" value="1"/>
</dbReference>
<dbReference type="InterPro" id="IPR030903">
    <property type="entry name" value="CDPS"/>
</dbReference>
<evidence type="ECO:0000313" key="5">
    <source>
        <dbReference type="Proteomes" id="UP000682416"/>
    </source>
</evidence>
<protein>
    <recommendedName>
        <fullName evidence="3">Cyclodipeptide synthase</fullName>
    </recommendedName>
</protein>
<comment type="similarity">
    <text evidence="1">Belongs to the CDPS family.</text>
</comment>